<accession>A0A1M6LCP1</accession>
<gene>
    <name evidence="2" type="ORF">SAMN05444159_1239</name>
</gene>
<proteinExistence type="predicted"/>
<name>A0A1M6LCP1_9BRAD</name>
<evidence type="ECO:0000313" key="2">
    <source>
        <dbReference type="EMBL" id="SHJ68957.1"/>
    </source>
</evidence>
<feature type="domain" description="SprT-like" evidence="1">
    <location>
        <begin position="44"/>
        <end position="110"/>
    </location>
</feature>
<sequence length="121" mass="13795">MTLPLTAEMLEACYEFLRETKPFSDWNLPHGEDVKFIVGGALDCFAHYQWDGARHTITVSSKAVGYTGTLINVLSHEMVHLHLWANNMESKRSGPKFHNAAFRKFAAQVCKYHGFDPKAFY</sequence>
<dbReference type="RefSeq" id="WP_154071147.1">
    <property type="nucleotide sequence ID" value="NZ_LT670844.1"/>
</dbReference>
<dbReference type="AlphaFoldDB" id="A0A1M6LCP1"/>
<dbReference type="Pfam" id="PF10263">
    <property type="entry name" value="SprT-like"/>
    <property type="match status" value="1"/>
</dbReference>
<dbReference type="EMBL" id="LT670844">
    <property type="protein sequence ID" value="SHJ68957.1"/>
    <property type="molecule type" value="Genomic_DNA"/>
</dbReference>
<dbReference type="InterPro" id="IPR006640">
    <property type="entry name" value="SprT-like_domain"/>
</dbReference>
<evidence type="ECO:0000259" key="1">
    <source>
        <dbReference type="Pfam" id="PF10263"/>
    </source>
</evidence>
<evidence type="ECO:0000313" key="3">
    <source>
        <dbReference type="Proteomes" id="UP000189935"/>
    </source>
</evidence>
<dbReference type="OrthoDB" id="8241265at2"/>
<protein>
    <submittedName>
        <fullName evidence="2">SprT-like family protein</fullName>
    </submittedName>
</protein>
<organism evidence="2 3">
    <name type="scientific">Bradyrhizobium lablabi</name>
    <dbReference type="NCBI Taxonomy" id="722472"/>
    <lineage>
        <taxon>Bacteria</taxon>
        <taxon>Pseudomonadati</taxon>
        <taxon>Pseudomonadota</taxon>
        <taxon>Alphaproteobacteria</taxon>
        <taxon>Hyphomicrobiales</taxon>
        <taxon>Nitrobacteraceae</taxon>
        <taxon>Bradyrhizobium</taxon>
    </lineage>
</organism>
<dbReference type="Proteomes" id="UP000189935">
    <property type="component" value="Chromosome I"/>
</dbReference>
<dbReference type="GO" id="GO:0006950">
    <property type="term" value="P:response to stress"/>
    <property type="evidence" value="ECO:0007669"/>
    <property type="project" value="UniProtKB-ARBA"/>
</dbReference>
<reference evidence="2 3" key="1">
    <citation type="submission" date="2016-11" db="EMBL/GenBank/DDBJ databases">
        <authorList>
            <person name="Jaros S."/>
            <person name="Januszkiewicz K."/>
            <person name="Wedrychowicz H."/>
        </authorList>
    </citation>
    <scope>NUCLEOTIDE SEQUENCE [LARGE SCALE GENOMIC DNA]</scope>
    <source>
        <strain evidence="2 3">GAS499</strain>
    </source>
</reference>